<keyword evidence="2" id="KW-0812">Transmembrane</keyword>
<feature type="compositionally biased region" description="Low complexity" evidence="1">
    <location>
        <begin position="55"/>
        <end position="66"/>
    </location>
</feature>
<accession>A0A2T4U8R0</accession>
<sequence>MPRQKLIILGIGALVLAVLSIILFIVDSDQQVIQTEEVNTANTEESAPDMEPEETTPTQEPVNVETSEGNTSDVPSEQEDSYRSAAQEALEEHTPEDSSPFSPEAFEDHALLFTIYQQIREDSSSEDTSPEEAAEWISLELTGWKEFAEENYDFNYDSSSFNEFVSEEQALTLEEDAEVRLFIDELEEADEELGRRQLEFQFALPYIWHEIQEEAASEYDVDPENTSEWNQLYFEIEQRVFEYIAEDHPEFFEGNSNS</sequence>
<dbReference type="OrthoDB" id="2870225at2"/>
<dbReference type="EMBL" id="PZJJ01000004">
    <property type="protein sequence ID" value="PTL39770.1"/>
    <property type="molecule type" value="Genomic_DNA"/>
</dbReference>
<keyword evidence="4" id="KW-1185">Reference proteome</keyword>
<feature type="transmembrane region" description="Helical" evidence="2">
    <location>
        <begin position="7"/>
        <end position="26"/>
    </location>
</feature>
<dbReference type="AlphaFoldDB" id="A0A2T4U8R0"/>
<dbReference type="RefSeq" id="WP_107583693.1">
    <property type="nucleotide sequence ID" value="NZ_PZJJ01000004.1"/>
</dbReference>
<evidence type="ECO:0000313" key="4">
    <source>
        <dbReference type="Proteomes" id="UP000240509"/>
    </source>
</evidence>
<keyword evidence="2" id="KW-0472">Membrane</keyword>
<protein>
    <submittedName>
        <fullName evidence="3">Uncharacterized protein</fullName>
    </submittedName>
</protein>
<name>A0A2T4U8R0_9BACI</name>
<keyword evidence="2" id="KW-1133">Transmembrane helix</keyword>
<reference evidence="3 4" key="1">
    <citation type="submission" date="2018-03" db="EMBL/GenBank/DDBJ databases">
        <title>Alkalicoccus saliphilus sp. nov., isolated from a mineral pool.</title>
        <authorList>
            <person name="Zhao B."/>
        </authorList>
    </citation>
    <scope>NUCLEOTIDE SEQUENCE [LARGE SCALE GENOMIC DNA]</scope>
    <source>
        <strain evidence="3 4">6AG</strain>
    </source>
</reference>
<evidence type="ECO:0000313" key="3">
    <source>
        <dbReference type="EMBL" id="PTL39770.1"/>
    </source>
</evidence>
<gene>
    <name evidence="3" type="ORF">C6Y45_03730</name>
</gene>
<organism evidence="3 4">
    <name type="scientific">Alkalicoccus saliphilus</name>
    <dbReference type="NCBI Taxonomy" id="200989"/>
    <lineage>
        <taxon>Bacteria</taxon>
        <taxon>Bacillati</taxon>
        <taxon>Bacillota</taxon>
        <taxon>Bacilli</taxon>
        <taxon>Bacillales</taxon>
        <taxon>Bacillaceae</taxon>
        <taxon>Alkalicoccus</taxon>
    </lineage>
</organism>
<dbReference type="Proteomes" id="UP000240509">
    <property type="component" value="Unassembled WGS sequence"/>
</dbReference>
<evidence type="ECO:0000256" key="1">
    <source>
        <dbReference type="SAM" id="MobiDB-lite"/>
    </source>
</evidence>
<proteinExistence type="predicted"/>
<feature type="region of interest" description="Disordered" evidence="1">
    <location>
        <begin position="38"/>
        <end position="103"/>
    </location>
</feature>
<evidence type="ECO:0000256" key="2">
    <source>
        <dbReference type="SAM" id="Phobius"/>
    </source>
</evidence>
<comment type="caution">
    <text evidence="3">The sequence shown here is derived from an EMBL/GenBank/DDBJ whole genome shotgun (WGS) entry which is preliminary data.</text>
</comment>